<evidence type="ECO:0000256" key="1">
    <source>
        <dbReference type="SAM" id="MobiDB-lite"/>
    </source>
</evidence>
<feature type="compositionally biased region" description="Basic and acidic residues" evidence="1">
    <location>
        <begin position="150"/>
        <end position="162"/>
    </location>
</feature>
<keyword evidence="5" id="KW-1185">Reference proteome</keyword>
<dbReference type="InParanoid" id="A0A507BGB8"/>
<feature type="region of interest" description="Disordered" evidence="1">
    <location>
        <begin position="142"/>
        <end position="163"/>
    </location>
</feature>
<feature type="domain" description="Peptide N-acetyl-beta-D-glucosaminyl asparaginase amidase A N-terminal" evidence="3">
    <location>
        <begin position="164"/>
        <end position="483"/>
    </location>
</feature>
<dbReference type="PANTHER" id="PTHR31104">
    <property type="entry name" value="PEPTIDE-N4-(N-ACETYL-BETA-GLUCOSAMINYL)ASPARAGINE AMIDASE A PROTEIN"/>
    <property type="match status" value="1"/>
</dbReference>
<feature type="transmembrane region" description="Helical" evidence="2">
    <location>
        <begin position="33"/>
        <end position="53"/>
    </location>
</feature>
<gene>
    <name evidence="4" type="ORF">E0L32_000082</name>
</gene>
<dbReference type="Pfam" id="PF12222">
    <property type="entry name" value="PNGaseA"/>
    <property type="match status" value="1"/>
</dbReference>
<evidence type="ECO:0000256" key="2">
    <source>
        <dbReference type="SAM" id="Phobius"/>
    </source>
</evidence>
<keyword evidence="2" id="KW-0472">Membrane</keyword>
<dbReference type="GeneID" id="41967529"/>
<keyword evidence="2" id="KW-1133">Transmembrane helix</keyword>
<reference evidence="4 5" key="1">
    <citation type="submission" date="2019-06" db="EMBL/GenBank/DDBJ databases">
        <title>Draft genome sequence of the filamentous fungus Phialemoniopsis curvata isolated from diesel fuel.</title>
        <authorList>
            <person name="Varaljay V.A."/>
            <person name="Lyon W.J."/>
            <person name="Crouch A.L."/>
            <person name="Drake C.E."/>
            <person name="Hollomon J.M."/>
            <person name="Nadeau L.J."/>
            <person name="Nunn H.S."/>
            <person name="Stevenson B.S."/>
            <person name="Bojanowski C.L."/>
            <person name="Crookes-Goodson W.J."/>
        </authorList>
    </citation>
    <scope>NUCLEOTIDE SEQUENCE [LARGE SCALE GENOMIC DNA]</scope>
    <source>
        <strain evidence="4 5">D216</strain>
    </source>
</reference>
<organism evidence="4 5">
    <name type="scientific">Thyridium curvatum</name>
    <dbReference type="NCBI Taxonomy" id="1093900"/>
    <lineage>
        <taxon>Eukaryota</taxon>
        <taxon>Fungi</taxon>
        <taxon>Dikarya</taxon>
        <taxon>Ascomycota</taxon>
        <taxon>Pezizomycotina</taxon>
        <taxon>Sordariomycetes</taxon>
        <taxon>Sordariomycetidae</taxon>
        <taxon>Thyridiales</taxon>
        <taxon>Thyridiaceae</taxon>
        <taxon>Thyridium</taxon>
    </lineage>
</organism>
<evidence type="ECO:0000313" key="5">
    <source>
        <dbReference type="Proteomes" id="UP000319257"/>
    </source>
</evidence>
<dbReference type="AlphaFoldDB" id="A0A507BGB8"/>
<protein>
    <recommendedName>
        <fullName evidence="3">Peptide N-acetyl-beta-D-glucosaminyl asparaginase amidase A N-terminal domain-containing protein</fullName>
    </recommendedName>
</protein>
<dbReference type="EMBL" id="SKBQ01000001">
    <property type="protein sequence ID" value="TPX15748.1"/>
    <property type="molecule type" value="Genomic_DNA"/>
</dbReference>
<evidence type="ECO:0000313" key="4">
    <source>
        <dbReference type="EMBL" id="TPX15748.1"/>
    </source>
</evidence>
<dbReference type="Proteomes" id="UP000319257">
    <property type="component" value="Unassembled WGS sequence"/>
</dbReference>
<dbReference type="Pfam" id="PF25156">
    <property type="entry name" value="PNGase_A_C"/>
    <property type="match status" value="1"/>
</dbReference>
<comment type="caution">
    <text evidence="4">The sequence shown here is derived from an EMBL/GenBank/DDBJ whole genome shotgun (WGS) entry which is preliminary data.</text>
</comment>
<name>A0A507BGB8_9PEZI</name>
<sequence>MASPDLEKLLRVHDDQDNVNTSAHKVTKRSRKLVFACLVLLTVLALTVPFYGLTCRTLRDNARAAAIRPGFRHATPHGSFRGGSSQPAVLIDAARDDGVRQKSIDDSAVLDGRDASDAATADAAAPTVLECFQVAQPVLMPDGPATSDGLRTEDGDGGRRGGAESCTVQLMDHVFAWSYGKPFVGEYVPPSCDFNRVVINFTVVSEGVQYDRLALMYFGDTEVWRTSTAEPTAHPGIRWVYLKDMTEYLYFWKSPQKLIFDLGNLVDDRYTGTFNTTLTATFFTSDVDPGNAPPSDLIIPVSAHKSGTNEPSAFTVPESDATDTVQFPQNANRAVFSVSACGQAAEEFWWQNLLQSDIWAFNATTGEAFPGYSPFREVQVYIDGQLAGVQWPFPVIFTGGVVPSFHRPIVGLDAFDLREHEIDITPWLPLLCDGAPHTFTMRVAGVDDDNGKNPTLTKTVLSNWVLSGKIFVWLDDEGSVTTGSKPAIMGELPAIQLSHALGKNATGSNETLRYITNVKRTFGVSAQVASQKSSGIASWSQDLSYSNRGRVTGFGFNQVNDVSIEGKDRTSGLYSYGSSYSYPLSCGQTYSVSDEGNLTIQATLYQGLRLQVSGSSVFPTGLEAFAAEGEFAGGSLLETHRYGQAAYNRWGNQKRSTGSGHTNQVFRFGGLASGGTAGGSEGVELYFRNVTAVNDTVVFNEEKVAGAPETVSSAPPSPLPADSNFRGLFAQVPTRGQRASMAVKGSAGVGRGAPADGSTPQLGIEQSPMRR</sequence>
<dbReference type="STRING" id="1093900.A0A507BGB8"/>
<dbReference type="RefSeq" id="XP_030997459.1">
    <property type="nucleotide sequence ID" value="XM_031143008.1"/>
</dbReference>
<feature type="region of interest" description="Disordered" evidence="1">
    <location>
        <begin position="736"/>
        <end position="771"/>
    </location>
</feature>
<dbReference type="OrthoDB" id="1612078at2759"/>
<keyword evidence="2" id="KW-0812">Transmembrane</keyword>
<proteinExistence type="predicted"/>
<evidence type="ECO:0000259" key="3">
    <source>
        <dbReference type="Pfam" id="PF12222"/>
    </source>
</evidence>
<dbReference type="InterPro" id="IPR056948">
    <property type="entry name" value="PNGaseA_N"/>
</dbReference>
<accession>A0A507BGB8</accession>
<dbReference type="InterPro" id="IPR021102">
    <property type="entry name" value="PNGase_A"/>
</dbReference>